<evidence type="ECO:0000313" key="3">
    <source>
        <dbReference type="Proteomes" id="UP000093080"/>
    </source>
</evidence>
<dbReference type="AlphaFoldDB" id="A0A1B9F7V9"/>
<name>A0A1B9F7V9_9BACT</name>
<evidence type="ECO:0000313" key="2">
    <source>
        <dbReference type="EMBL" id="OCC15851.1"/>
    </source>
</evidence>
<dbReference type="RefSeq" id="WP_067616546.1">
    <property type="nucleotide sequence ID" value="NZ_MAGO01000003.1"/>
</dbReference>
<dbReference type="EMBL" id="MAGO01000003">
    <property type="protein sequence ID" value="OCC15851.1"/>
    <property type="molecule type" value="Genomic_DNA"/>
</dbReference>
<dbReference type="PANTHER" id="PTHR35562:SF2">
    <property type="entry name" value="DNA ENDONUCLEASE SMRA-RELATED"/>
    <property type="match status" value="1"/>
</dbReference>
<dbReference type="SMART" id="SM00463">
    <property type="entry name" value="SMR"/>
    <property type="match status" value="1"/>
</dbReference>
<feature type="domain" description="Smr" evidence="1">
    <location>
        <begin position="66"/>
        <end position="148"/>
    </location>
</feature>
<dbReference type="SUPFAM" id="SSF160443">
    <property type="entry name" value="SMR domain-like"/>
    <property type="match status" value="1"/>
</dbReference>
<evidence type="ECO:0000259" key="1">
    <source>
        <dbReference type="PROSITE" id="PS50828"/>
    </source>
</evidence>
<sequence length="148" mass="17042">MKKRPPKLSKDVDLEALFLEQANENEQLDDFGEMLEAYLENMTDEDLADSYPKTKWTFKHPPDEELDLHGLTREEALKRVDFFIENSRRWGLKIVRIITGKGLHSTSGPVLKAAVEERIVELKKSGMVSGFKWEKKKKRKSGAIVVIL</sequence>
<dbReference type="PANTHER" id="PTHR35562">
    <property type="entry name" value="DNA ENDONUCLEASE SMRA-RELATED"/>
    <property type="match status" value="1"/>
</dbReference>
<accession>A0A1B9F7V9</accession>
<protein>
    <submittedName>
        <fullName evidence="2">Smr domain protein</fullName>
    </submittedName>
</protein>
<dbReference type="Pfam" id="PF01713">
    <property type="entry name" value="Smr"/>
    <property type="match status" value="1"/>
</dbReference>
<dbReference type="Gene3D" id="3.30.1370.110">
    <property type="match status" value="1"/>
</dbReference>
<reference evidence="2 3" key="1">
    <citation type="submission" date="2016-06" db="EMBL/GenBank/DDBJ databases">
        <title>Respiratory ammonification of nitrate coupled to the oxidation of elemental sulfur in deep-sea autotrophic thermophilic bacteria.</title>
        <authorList>
            <person name="Slobodkina G.B."/>
            <person name="Mardanov A.V."/>
            <person name="Ravin N.V."/>
            <person name="Frolova A.A."/>
            <person name="Viryasiv M.B."/>
            <person name="Chernyh N.A."/>
            <person name="Bonch-Osmolovskaya E.A."/>
            <person name="Slobodkin A.I."/>
        </authorList>
    </citation>
    <scope>NUCLEOTIDE SEQUENCE [LARGE SCALE GENOMIC DNA]</scope>
    <source>
        <strain evidence="2 3">S69</strain>
    </source>
</reference>
<comment type="caution">
    <text evidence="2">The sequence shown here is derived from an EMBL/GenBank/DDBJ whole genome shotgun (WGS) entry which is preliminary data.</text>
</comment>
<gene>
    <name evidence="2" type="ORF">DBT_0776</name>
</gene>
<proteinExistence type="predicted"/>
<organism evidence="2 3">
    <name type="scientific">Dissulfuribacter thermophilus</name>
    <dbReference type="NCBI Taxonomy" id="1156395"/>
    <lineage>
        <taxon>Bacteria</taxon>
        <taxon>Pseudomonadati</taxon>
        <taxon>Thermodesulfobacteriota</taxon>
        <taxon>Dissulfuribacteria</taxon>
        <taxon>Dissulfuribacterales</taxon>
        <taxon>Dissulfuribacteraceae</taxon>
        <taxon>Dissulfuribacter</taxon>
    </lineage>
</organism>
<dbReference type="Proteomes" id="UP000093080">
    <property type="component" value="Unassembled WGS sequence"/>
</dbReference>
<keyword evidence="3" id="KW-1185">Reference proteome</keyword>
<dbReference type="PROSITE" id="PS50828">
    <property type="entry name" value="SMR"/>
    <property type="match status" value="1"/>
</dbReference>
<dbReference type="OrthoDB" id="9808881at2"/>
<dbReference type="STRING" id="1156395.DBT_0776"/>
<dbReference type="InterPro" id="IPR002625">
    <property type="entry name" value="Smr_dom"/>
</dbReference>
<dbReference type="InterPro" id="IPR036063">
    <property type="entry name" value="Smr_dom_sf"/>
</dbReference>